<dbReference type="InterPro" id="IPR046748">
    <property type="entry name" value="HipA_2"/>
</dbReference>
<dbReference type="RefSeq" id="WP_323258732.1">
    <property type="nucleotide sequence ID" value="NZ_JAYGIM010000008.1"/>
</dbReference>
<evidence type="ECO:0000313" key="2">
    <source>
        <dbReference type="EMBL" id="MEA5427329.1"/>
    </source>
</evidence>
<dbReference type="EMBL" id="JAYGIM010000008">
    <property type="protein sequence ID" value="MEA5427329.1"/>
    <property type="molecule type" value="Genomic_DNA"/>
</dbReference>
<feature type="domain" description="HipA-like kinase" evidence="1">
    <location>
        <begin position="24"/>
        <end position="259"/>
    </location>
</feature>
<keyword evidence="2" id="KW-0808">Transferase</keyword>
<dbReference type="Pfam" id="PF20613">
    <property type="entry name" value="HipA_2"/>
    <property type="match status" value="1"/>
</dbReference>
<dbReference type="Proteomes" id="UP001302222">
    <property type="component" value="Unassembled WGS sequence"/>
</dbReference>
<reference evidence="2 3" key="1">
    <citation type="submission" date="2023-12" db="EMBL/GenBank/DDBJ databases">
        <title>Novel species of the genus Arcicella isolated from rivers.</title>
        <authorList>
            <person name="Lu H."/>
        </authorList>
    </citation>
    <scope>NUCLEOTIDE SEQUENCE [LARGE SCALE GENOMIC DNA]</scope>
    <source>
        <strain evidence="2 3">DC25W</strain>
    </source>
</reference>
<gene>
    <name evidence="2" type="ORF">VB798_12120</name>
</gene>
<keyword evidence="3" id="KW-1185">Reference proteome</keyword>
<organism evidence="2 3">
    <name type="scientific">Arcicella lustrica</name>
    <dbReference type="NCBI Taxonomy" id="2984196"/>
    <lineage>
        <taxon>Bacteria</taxon>
        <taxon>Pseudomonadati</taxon>
        <taxon>Bacteroidota</taxon>
        <taxon>Cytophagia</taxon>
        <taxon>Cytophagales</taxon>
        <taxon>Flectobacillaceae</taxon>
        <taxon>Arcicella</taxon>
    </lineage>
</organism>
<evidence type="ECO:0000259" key="1">
    <source>
        <dbReference type="Pfam" id="PF20613"/>
    </source>
</evidence>
<sequence length="274" mass="31549">MLKITDTNYSLPNIMALSGSHVLTSGTTQPMLIRGVDIDSGARNQYVVKFMKAPRMSPSSACYEILGVWIGKELGLNVSEPVLVNINQEFVDSIAGRNGYQNARNSIGINYGSVYVEGYMELPNGKSLLSSQLLEEAKQIFAFDMFISNADRGAGKPNVLTNGNNFMIYDHELAFSFIMLLPFLRNKTPWVLGEAEREMYEKHHFYPYLRNSNIDFNEFTERFLEIDDYFWKRVSKFIPNEWYSEQIQEIKEYLKVITEHRKTFAEQLTKVLLT</sequence>
<proteinExistence type="predicted"/>
<accession>A0ABU5SJX7</accession>
<comment type="caution">
    <text evidence="2">The sequence shown here is derived from an EMBL/GenBank/DDBJ whole genome shotgun (WGS) entry which is preliminary data.</text>
</comment>
<dbReference type="GO" id="GO:0016301">
    <property type="term" value="F:kinase activity"/>
    <property type="evidence" value="ECO:0007669"/>
    <property type="project" value="UniProtKB-KW"/>
</dbReference>
<keyword evidence="2" id="KW-0418">Kinase</keyword>
<evidence type="ECO:0000313" key="3">
    <source>
        <dbReference type="Proteomes" id="UP001302222"/>
    </source>
</evidence>
<protein>
    <submittedName>
        <fullName evidence="2">HipA family kinase</fullName>
    </submittedName>
</protein>
<name>A0ABU5SJX7_9BACT</name>